<proteinExistence type="predicted"/>
<sequence>MTEDKKINLKKKVKELEHKIKQLEEVTVGKSIIKNIWTWITILIAIYCITPNQYGKGILTYFILFFSSYYLHIESHKVDTIFTVLHRYHHDHTNLFSNLIQYSLELSIPTIFLIIYYISGTILLDKWIILFSTLFYSTIHNINYGYLHVNNVHTLHHEHVMTNIGPDLCDIIFGTKHPDDTIENTNHYIPNVIIITIGILWLKHMCLYEPFNTLFFKYGCYFLLSCFLCCLFSSIFLFYR</sequence>
<keyword evidence="1" id="KW-0812">Transmembrane</keyword>
<evidence type="ECO:0000256" key="1">
    <source>
        <dbReference type="SAM" id="Phobius"/>
    </source>
</evidence>
<name>A0A6C0B9N3_9ZZZZ</name>
<protein>
    <recommendedName>
        <fullName evidence="3">Fatty acid hydroxylase domain-containing protein</fullName>
    </recommendedName>
</protein>
<keyword evidence="1" id="KW-0472">Membrane</keyword>
<organism evidence="2">
    <name type="scientific">viral metagenome</name>
    <dbReference type="NCBI Taxonomy" id="1070528"/>
    <lineage>
        <taxon>unclassified sequences</taxon>
        <taxon>metagenomes</taxon>
        <taxon>organismal metagenomes</taxon>
    </lineage>
</organism>
<dbReference type="EMBL" id="MN739094">
    <property type="protein sequence ID" value="QHS88208.1"/>
    <property type="molecule type" value="Genomic_DNA"/>
</dbReference>
<accession>A0A6C0B9N3</accession>
<reference evidence="2" key="1">
    <citation type="journal article" date="2020" name="Nature">
        <title>Giant virus diversity and host interactions through global metagenomics.</title>
        <authorList>
            <person name="Schulz F."/>
            <person name="Roux S."/>
            <person name="Paez-Espino D."/>
            <person name="Jungbluth S."/>
            <person name="Walsh D.A."/>
            <person name="Denef V.J."/>
            <person name="McMahon K.D."/>
            <person name="Konstantinidis K.T."/>
            <person name="Eloe-Fadrosh E.A."/>
            <person name="Kyrpides N.C."/>
            <person name="Woyke T."/>
        </authorList>
    </citation>
    <scope>NUCLEOTIDE SEQUENCE</scope>
    <source>
        <strain evidence="2">GVMAG-M-3300010158-55</strain>
    </source>
</reference>
<feature type="transmembrane region" description="Helical" evidence="1">
    <location>
        <begin position="218"/>
        <end position="239"/>
    </location>
</feature>
<feature type="transmembrane region" description="Helical" evidence="1">
    <location>
        <begin position="99"/>
        <end position="118"/>
    </location>
</feature>
<evidence type="ECO:0008006" key="3">
    <source>
        <dbReference type="Google" id="ProtNLM"/>
    </source>
</evidence>
<feature type="transmembrane region" description="Helical" evidence="1">
    <location>
        <begin position="127"/>
        <end position="147"/>
    </location>
</feature>
<feature type="transmembrane region" description="Helical" evidence="1">
    <location>
        <begin position="188"/>
        <end position="206"/>
    </location>
</feature>
<evidence type="ECO:0000313" key="2">
    <source>
        <dbReference type="EMBL" id="QHS88208.1"/>
    </source>
</evidence>
<keyword evidence="1" id="KW-1133">Transmembrane helix</keyword>
<dbReference type="AlphaFoldDB" id="A0A6C0B9N3"/>